<gene>
    <name evidence="3" type="ORF">N7G274_002008</name>
</gene>
<accession>A0ABR4AJF4</accession>
<feature type="transmembrane region" description="Helical" evidence="1">
    <location>
        <begin position="101"/>
        <end position="122"/>
    </location>
</feature>
<keyword evidence="4" id="KW-1185">Reference proteome</keyword>
<evidence type="ECO:0000313" key="3">
    <source>
        <dbReference type="EMBL" id="KAL2045580.1"/>
    </source>
</evidence>
<name>A0ABR4AJF4_9LECA</name>
<protein>
    <recommendedName>
        <fullName evidence="2">DUF6594 domain-containing protein</fullName>
    </recommendedName>
</protein>
<comment type="caution">
    <text evidence="3">The sequence shown here is derived from an EMBL/GenBank/DDBJ whole genome shotgun (WGS) entry which is preliminary data.</text>
</comment>
<dbReference type="InterPro" id="IPR046529">
    <property type="entry name" value="DUF6594"/>
</dbReference>
<feature type="transmembrane region" description="Helical" evidence="1">
    <location>
        <begin position="72"/>
        <end position="95"/>
    </location>
</feature>
<dbReference type="EMBL" id="JBEFKJ010000006">
    <property type="protein sequence ID" value="KAL2045580.1"/>
    <property type="molecule type" value="Genomic_DNA"/>
</dbReference>
<feature type="domain" description="DUF6594" evidence="2">
    <location>
        <begin position="26"/>
        <end position="142"/>
    </location>
</feature>
<evidence type="ECO:0000256" key="1">
    <source>
        <dbReference type="SAM" id="Phobius"/>
    </source>
</evidence>
<dbReference type="Pfam" id="PF20237">
    <property type="entry name" value="DUF6594"/>
    <property type="match status" value="1"/>
</dbReference>
<organism evidence="3 4">
    <name type="scientific">Stereocaulon virgatum</name>
    <dbReference type="NCBI Taxonomy" id="373712"/>
    <lineage>
        <taxon>Eukaryota</taxon>
        <taxon>Fungi</taxon>
        <taxon>Dikarya</taxon>
        <taxon>Ascomycota</taxon>
        <taxon>Pezizomycotina</taxon>
        <taxon>Lecanoromycetes</taxon>
        <taxon>OSLEUM clade</taxon>
        <taxon>Lecanoromycetidae</taxon>
        <taxon>Lecanorales</taxon>
        <taxon>Lecanorineae</taxon>
        <taxon>Stereocaulaceae</taxon>
        <taxon>Stereocaulon</taxon>
    </lineage>
</organism>
<keyword evidence="1" id="KW-0472">Membrane</keyword>
<sequence length="156" mass="16927">MLEALAWDKKMIMTCSQFPGLTGKNDKDALSRLFLGPLVEAFHNVIGRFYKKGSTKDTHVPEPMIHYSDSNILRVADIFTTIISAGLPVASIIALNSIHRTIIRLVVVAVFTITLSLFLSLFTSSRRIENFAARAGSAAVQVVFVGATTSARNTGG</sequence>
<proteinExistence type="predicted"/>
<evidence type="ECO:0000313" key="4">
    <source>
        <dbReference type="Proteomes" id="UP001590950"/>
    </source>
</evidence>
<keyword evidence="1" id="KW-0812">Transmembrane</keyword>
<dbReference type="Proteomes" id="UP001590950">
    <property type="component" value="Unassembled WGS sequence"/>
</dbReference>
<evidence type="ECO:0000259" key="2">
    <source>
        <dbReference type="Pfam" id="PF20237"/>
    </source>
</evidence>
<dbReference type="PANTHER" id="PTHR34502:SF5">
    <property type="entry name" value="DUF6594 DOMAIN-CONTAINING PROTEIN"/>
    <property type="match status" value="1"/>
</dbReference>
<dbReference type="PANTHER" id="PTHR34502">
    <property type="entry name" value="DUF6594 DOMAIN-CONTAINING PROTEIN-RELATED"/>
    <property type="match status" value="1"/>
</dbReference>
<reference evidence="3 4" key="1">
    <citation type="submission" date="2024-09" db="EMBL/GenBank/DDBJ databases">
        <title>Rethinking Asexuality: The Enigmatic Case of Functional Sexual Genes in Lepraria (Stereocaulaceae).</title>
        <authorList>
            <person name="Doellman M."/>
            <person name="Sun Y."/>
            <person name="Barcenas-Pena A."/>
            <person name="Lumbsch H.T."/>
            <person name="Grewe F."/>
        </authorList>
    </citation>
    <scope>NUCLEOTIDE SEQUENCE [LARGE SCALE GENOMIC DNA]</scope>
    <source>
        <strain evidence="3 4">Mercado 3170</strain>
    </source>
</reference>
<keyword evidence="1" id="KW-1133">Transmembrane helix</keyword>